<evidence type="ECO:0000256" key="10">
    <source>
        <dbReference type="SAM" id="MobiDB-lite"/>
    </source>
</evidence>
<accession>A0A0L0P6R6</accession>
<dbReference type="AlphaFoldDB" id="A0A0L0P6R6"/>
<dbReference type="VEuPathDB" id="FungiDB:CJI96_0002273"/>
<dbReference type="PANTHER" id="PTHR10150">
    <property type="entry name" value="DNA REPAIR ENDONUCLEASE XPF"/>
    <property type="match status" value="1"/>
</dbReference>
<dbReference type="SUPFAM" id="SSF52980">
    <property type="entry name" value="Restriction endonuclease-like"/>
    <property type="match status" value="1"/>
</dbReference>
<comment type="subcellular location">
    <subcellularLocation>
        <location evidence="1">Nucleus</location>
    </subcellularLocation>
</comment>
<evidence type="ECO:0000256" key="8">
    <source>
        <dbReference type="ARBA" id="ARBA00023204"/>
    </source>
</evidence>
<dbReference type="PANTHER" id="PTHR10150:SF0">
    <property type="entry name" value="DNA REPAIR ENDONUCLEASE XPF"/>
    <property type="match status" value="1"/>
</dbReference>
<keyword evidence="6" id="KW-0378">Hydrolase</keyword>
<dbReference type="GO" id="GO:0000736">
    <property type="term" value="P:double-strand break repair via single-strand annealing, removal of nonhomologous ends"/>
    <property type="evidence" value="ECO:0007669"/>
    <property type="project" value="TreeGrafter"/>
</dbReference>
<reference evidence="13" key="1">
    <citation type="journal article" date="2015" name="BMC Genomics">
        <title>Draft genome of a commonly misdiagnosed multidrug resistant pathogen Candida auris.</title>
        <authorList>
            <person name="Chatterjee S."/>
            <person name="Alampalli S.V."/>
            <person name="Nageshan R.K."/>
            <person name="Chettiar S.T."/>
            <person name="Joshi S."/>
            <person name="Tatu U.S."/>
        </authorList>
    </citation>
    <scope>NUCLEOTIDE SEQUENCE [LARGE SCALE GENOMIC DNA]</scope>
    <source>
        <strain evidence="13">6684</strain>
    </source>
</reference>
<dbReference type="InterPro" id="IPR011335">
    <property type="entry name" value="Restrct_endonuc-II-like"/>
</dbReference>
<dbReference type="GO" id="GO:1901255">
    <property type="term" value="P:nucleotide-excision repair involved in interstrand cross-link repair"/>
    <property type="evidence" value="ECO:0007669"/>
    <property type="project" value="TreeGrafter"/>
</dbReference>
<dbReference type="SMART" id="SM00891">
    <property type="entry name" value="ERCC4"/>
    <property type="match status" value="1"/>
</dbReference>
<dbReference type="SUPFAM" id="SSF47781">
    <property type="entry name" value="RuvA domain 2-like"/>
    <property type="match status" value="1"/>
</dbReference>
<dbReference type="InterPro" id="IPR047520">
    <property type="entry name" value="XPF_nuclease"/>
</dbReference>
<dbReference type="Gene3D" id="3.40.50.10130">
    <property type="match status" value="1"/>
</dbReference>
<feature type="compositionally biased region" description="Polar residues" evidence="10">
    <location>
        <begin position="631"/>
        <end position="644"/>
    </location>
</feature>
<dbReference type="Proteomes" id="UP000037122">
    <property type="component" value="Unassembled WGS sequence"/>
</dbReference>
<dbReference type="InterPro" id="IPR006166">
    <property type="entry name" value="ERCC4_domain"/>
</dbReference>
<dbReference type="GO" id="GO:0000014">
    <property type="term" value="F:single-stranded DNA endodeoxyribonuclease activity"/>
    <property type="evidence" value="ECO:0007669"/>
    <property type="project" value="TreeGrafter"/>
</dbReference>
<dbReference type="VEuPathDB" id="FungiDB:CJJ09_000366"/>
<dbReference type="GO" id="GO:0000110">
    <property type="term" value="C:nucleotide-excision repair factor 1 complex"/>
    <property type="evidence" value="ECO:0007669"/>
    <property type="project" value="TreeGrafter"/>
</dbReference>
<evidence type="ECO:0000256" key="6">
    <source>
        <dbReference type="ARBA" id="ARBA00022801"/>
    </source>
</evidence>
<evidence type="ECO:0000313" key="13">
    <source>
        <dbReference type="Proteomes" id="UP000037122"/>
    </source>
</evidence>
<feature type="compositionally biased region" description="Polar residues" evidence="10">
    <location>
        <begin position="43"/>
        <end position="54"/>
    </location>
</feature>
<gene>
    <name evidence="12" type="ORF">QG37_00938</name>
</gene>
<protein>
    <recommendedName>
        <fullName evidence="11">ERCC4 domain-containing protein</fullName>
    </recommendedName>
</protein>
<evidence type="ECO:0000313" key="12">
    <source>
        <dbReference type="EMBL" id="KNE01999.1"/>
    </source>
</evidence>
<dbReference type="VEuPathDB" id="FungiDB:B9J08_003740"/>
<dbReference type="Gene3D" id="1.10.150.20">
    <property type="entry name" value="5' to 3' exonuclease, C-terminal subdomain"/>
    <property type="match status" value="1"/>
</dbReference>
<feature type="region of interest" description="Disordered" evidence="10">
    <location>
        <begin position="39"/>
        <end position="70"/>
    </location>
</feature>
<keyword evidence="3" id="KW-0540">Nuclease</keyword>
<keyword evidence="5" id="KW-0227">DNA damage</keyword>
<evidence type="ECO:0000256" key="3">
    <source>
        <dbReference type="ARBA" id="ARBA00022722"/>
    </source>
</evidence>
<organism evidence="12 13">
    <name type="scientific">Candidozyma auris</name>
    <name type="common">Yeast</name>
    <name type="synonym">Candida auris</name>
    <dbReference type="NCBI Taxonomy" id="498019"/>
    <lineage>
        <taxon>Eukaryota</taxon>
        <taxon>Fungi</taxon>
        <taxon>Dikarya</taxon>
        <taxon>Ascomycota</taxon>
        <taxon>Saccharomycotina</taxon>
        <taxon>Pichiomycetes</taxon>
        <taxon>Metschnikowiaceae</taxon>
        <taxon>Candidozyma</taxon>
    </lineage>
</organism>
<evidence type="ECO:0000256" key="7">
    <source>
        <dbReference type="ARBA" id="ARBA00023125"/>
    </source>
</evidence>
<keyword evidence="8" id="KW-0234">DNA repair</keyword>
<evidence type="ECO:0000259" key="11">
    <source>
        <dbReference type="SMART" id="SM00891"/>
    </source>
</evidence>
<name>A0A0L0P6R6_CANAR</name>
<feature type="domain" description="ERCC4" evidence="11">
    <location>
        <begin position="871"/>
        <end position="951"/>
    </location>
</feature>
<comment type="similarity">
    <text evidence="2">Belongs to the XPF family.</text>
</comment>
<evidence type="ECO:0000256" key="4">
    <source>
        <dbReference type="ARBA" id="ARBA00022759"/>
    </source>
</evidence>
<evidence type="ECO:0000256" key="1">
    <source>
        <dbReference type="ARBA" id="ARBA00004123"/>
    </source>
</evidence>
<keyword evidence="4" id="KW-0255">Endonuclease</keyword>
<dbReference type="VEuPathDB" id="FungiDB:CJI97_003814"/>
<dbReference type="CDD" id="cd20078">
    <property type="entry name" value="XPF_nuclease_XPF_euk"/>
    <property type="match status" value="1"/>
</dbReference>
<dbReference type="GO" id="GO:0000724">
    <property type="term" value="P:double-strand break repair via homologous recombination"/>
    <property type="evidence" value="ECO:0007669"/>
    <property type="project" value="TreeGrafter"/>
</dbReference>
<evidence type="ECO:0000256" key="2">
    <source>
        <dbReference type="ARBA" id="ARBA00010015"/>
    </source>
</evidence>
<keyword evidence="7" id="KW-0238">DNA-binding</keyword>
<sequence length="1106" mass="126190">MSSLFVPEDEEYDDKLESLFVPDVDDGNNVNAADIVAAREAATNDNENSEPTDNGNKRLEEEYVEPENQPEISIERTKALYERTMREAEEGSIPVVREEKEENLAIYESREVCCMLPLRFYQEIVETMLSKDGLLILGRGLGCEIVTANLLFALSLPSVTLETGKTVTKKRSLVILLGAGEEEIVKLNDLLVELRWMNAVAGNETNTESEWEPALRVVRGSDLANTTKRREMYMKGGVLSISLRILVVDILSGVLKPQDITGIYLLHAEKVRETLNDSFIVNLYRDQNDWGFVKAVSDEPESFTGFTPLASKLKYLRLTNVFLWPRFHVEVSSLLMLRSHSLQEKRGTVTEVNVKLSAKMAKIQSAILSCLTACLQELKRHNPTLDTDYWDVENLHDSDFVTRVRLSLESQWHRISWTSKQLVYDLATLKELLLSLLRDDSLTFYQRVQGIVDTNIRSSGAGTMNATSMSPWLMMDEGTTITSYAKERALGRVTVATGNVEDDIEKASNVQGKVEVYNLEELPKWEQLVILVDDIIHERSMSNTKTEGPILIMCSSGRTAQQLSSILAKAKKKVHEQTGRKWFSCKSYMVGRLREYLQWKELISLTKKLTTELSKDDEDSKEDASESGGELNTSKTFTRGNNVPRSKRRRTRGAAAVANVARLYSGSDYEKTSGPVDLEQDIVDRLEQDIKQEIDSNDELEESEVMEVDREHEEADDRFMANPFENIQPPHVRRLEVDLEHVEKYNQVIIETYNETTNEMLLQELRPLYIIMYEPDLAFIRRVEVYHATNTAVEPKTYFMYYGTSVEEQTHLMRIRKEKLAFTSLIREKANLGKRFATEQDNWKFHLRKAQVVNTRIAGGAKFRTEEDEMRVIVDSREFRSSLPNLLYRVGIQVIPCMLTVGDYVISPKICIERKSIPDLIGSFKSGRLYQQCEQMFRHYDIPTLLIEFDESKSFSFEPFAEIRPPGHKATNPIASKISKKEIQLKITELLVSFPKLKVIWSSSPYETAQIFLELKASQQEPDVEEALAKGVNPAISTSEGPPMYNDDAIDLLQSIPGVTNVNYTTIILRIKNMKDFVNLSRQELKDMLGDENGNKAYNFINRVVR</sequence>
<feature type="region of interest" description="Disordered" evidence="10">
    <location>
        <begin position="611"/>
        <end position="654"/>
    </location>
</feature>
<evidence type="ECO:0000256" key="9">
    <source>
        <dbReference type="ARBA" id="ARBA00023242"/>
    </source>
</evidence>
<dbReference type="VEuPathDB" id="FungiDB:QG37_00938"/>
<dbReference type="FunFam" id="3.40.50.10130:FF:000002">
    <property type="entry name" value="DNA repair endonuclease XPF"/>
    <property type="match status" value="1"/>
</dbReference>
<dbReference type="GO" id="GO:0003684">
    <property type="term" value="F:damaged DNA binding"/>
    <property type="evidence" value="ECO:0007669"/>
    <property type="project" value="TreeGrafter"/>
</dbReference>
<dbReference type="GO" id="GO:0000712">
    <property type="term" value="P:resolution of meiotic recombination intermediates"/>
    <property type="evidence" value="ECO:0007669"/>
    <property type="project" value="TreeGrafter"/>
</dbReference>
<evidence type="ECO:0000256" key="5">
    <source>
        <dbReference type="ARBA" id="ARBA00022763"/>
    </source>
</evidence>
<keyword evidence="9" id="KW-0539">Nucleus</keyword>
<comment type="caution">
    <text evidence="12">The sequence shown here is derived from an EMBL/GenBank/DDBJ whole genome shotgun (WGS) entry which is preliminary data.</text>
</comment>
<proteinExistence type="inferred from homology"/>
<dbReference type="EMBL" id="LGST01000007">
    <property type="protein sequence ID" value="KNE01999.1"/>
    <property type="molecule type" value="Genomic_DNA"/>
</dbReference>
<dbReference type="VEuPathDB" id="FungiDB:CJJ07_003682"/>
<dbReference type="GO" id="GO:0003697">
    <property type="term" value="F:single-stranded DNA binding"/>
    <property type="evidence" value="ECO:0007669"/>
    <property type="project" value="TreeGrafter"/>
</dbReference>
<dbReference type="Pfam" id="PF02732">
    <property type="entry name" value="ERCC4"/>
    <property type="match status" value="1"/>
</dbReference>
<dbReference type="InterPro" id="IPR010994">
    <property type="entry name" value="RuvA_2-like"/>
</dbReference>